<gene>
    <name evidence="1" type="ORF">SAMN06297397_1024</name>
</gene>
<sequence>MVRGADQGEPGEILRTRFEIFAAEQQCDYKAIDGMDEKDLPVFAKRTGGELLI</sequence>
<keyword evidence="2" id="KW-1185">Reference proteome</keyword>
<comment type="caution">
    <text evidence="1">The sequence shown here is derived from an EMBL/GenBank/DDBJ whole genome shotgun (WGS) entry which is preliminary data.</text>
</comment>
<evidence type="ECO:0000313" key="1">
    <source>
        <dbReference type="EMBL" id="SMC48907.1"/>
    </source>
</evidence>
<accession>A0AC61PJN9</accession>
<dbReference type="Proteomes" id="UP000192328">
    <property type="component" value="Unassembled WGS sequence"/>
</dbReference>
<reference evidence="1" key="1">
    <citation type="submission" date="2017-04" db="EMBL/GenBank/DDBJ databases">
        <authorList>
            <person name="Varghese N."/>
            <person name="Submissions S."/>
        </authorList>
    </citation>
    <scope>NUCLEOTIDE SEQUENCE</scope>
    <source>
        <strain evidence="1">WTE2008</strain>
    </source>
</reference>
<proteinExistence type="predicted"/>
<name>A0AC61PJN9_9FIRM</name>
<dbReference type="EMBL" id="FWXZ01000002">
    <property type="protein sequence ID" value="SMC48907.1"/>
    <property type="molecule type" value="Genomic_DNA"/>
</dbReference>
<protein>
    <submittedName>
        <fullName evidence="1">Uncharacterized protein</fullName>
    </submittedName>
</protein>
<evidence type="ECO:0000313" key="2">
    <source>
        <dbReference type="Proteomes" id="UP000192328"/>
    </source>
</evidence>
<organism evidence="1 2">
    <name type="scientific">Aristaeella lactis</name>
    <dbReference type="NCBI Taxonomy" id="3046383"/>
    <lineage>
        <taxon>Bacteria</taxon>
        <taxon>Bacillati</taxon>
        <taxon>Bacillota</taxon>
        <taxon>Clostridia</taxon>
        <taxon>Eubacteriales</taxon>
        <taxon>Aristaeellaceae</taxon>
        <taxon>Aristaeella</taxon>
    </lineage>
</organism>